<keyword evidence="4" id="KW-0472">Membrane</keyword>
<dbReference type="PANTHER" id="PTHR44943:SF8">
    <property type="entry name" value="TPR REPEAT-CONTAINING PROTEIN MJ0263"/>
    <property type="match status" value="1"/>
</dbReference>
<feature type="repeat" description="TPR" evidence="3">
    <location>
        <begin position="137"/>
        <end position="170"/>
    </location>
</feature>
<name>A0ABN0NZU7_TRELE</name>
<feature type="domain" description="Restriction endonuclease type IV Mrr" evidence="5">
    <location>
        <begin position="386"/>
        <end position="451"/>
    </location>
</feature>
<proteinExistence type="predicted"/>
<keyword evidence="7" id="KW-1185">Reference proteome</keyword>
<evidence type="ECO:0000256" key="2">
    <source>
        <dbReference type="ARBA" id="ARBA00022803"/>
    </source>
</evidence>
<evidence type="ECO:0000256" key="3">
    <source>
        <dbReference type="PROSITE-ProRule" id="PRU00339"/>
    </source>
</evidence>
<dbReference type="InterPro" id="IPR011990">
    <property type="entry name" value="TPR-like_helical_dom_sf"/>
</dbReference>
<feature type="transmembrane region" description="Helical" evidence="4">
    <location>
        <begin position="6"/>
        <end position="28"/>
    </location>
</feature>
<dbReference type="InterPro" id="IPR019734">
    <property type="entry name" value="TPR_rpt"/>
</dbReference>
<dbReference type="SUPFAM" id="SSF48452">
    <property type="entry name" value="TPR-like"/>
    <property type="match status" value="2"/>
</dbReference>
<evidence type="ECO:0000256" key="4">
    <source>
        <dbReference type="SAM" id="Phobius"/>
    </source>
</evidence>
<comment type="caution">
    <text evidence="6">The sequence shown here is derived from an EMBL/GenBank/DDBJ whole genome shotgun (WGS) entry which is preliminary data.</text>
</comment>
<accession>A0ABN0NZU7</accession>
<dbReference type="InterPro" id="IPR051685">
    <property type="entry name" value="Ycf3/AcsC/BcsC/TPR_MFPF"/>
</dbReference>
<evidence type="ECO:0000313" key="6">
    <source>
        <dbReference type="EMBL" id="ERJ93528.1"/>
    </source>
</evidence>
<sequence>MATFQIILISVFAVGAIFLAFFVIRLLVVPQKKSSIQKLLKQGKTNAAIKIAKAIIAKDSRDYQTHYYLGKAYLADNKAELALMEFKVVNQNAVFDTMNIPEVEFRKLSSKLYAKFNQYDDALKEYLLLTKLEPNNADNFYEAGSIFEKKNKTDQALGFYQQAIKLNKRHAKAHAALGMFLYRAKQFAEAKREIDLAVSFNPEMFSFYYYLGKILKESKDYAGAVGAFEKALRDPEFRQRALIERGSCFVAANNIEKAVEEFDRAVKTAQNNASKETLYARYFLAQCYEHQRKIDLALAQWEKIYEKNKNFRDVGAKLIEYRDLQGNDSMKEYLTASGEQFGELCKNIAQKALNYSPKDVSITKAGCKIIAVDTKSESWRNVRQQLFLLLFYREQELLEEAELRTLIDEIKKQNYVKGIVFSSSGFTRTALTFAETRPLELIGKDKLQQLLNKADA</sequence>
<dbReference type="Proteomes" id="UP000016649">
    <property type="component" value="Unassembled WGS sequence"/>
</dbReference>
<keyword evidence="1" id="KW-0677">Repeat</keyword>
<evidence type="ECO:0000313" key="7">
    <source>
        <dbReference type="Proteomes" id="UP000016649"/>
    </source>
</evidence>
<dbReference type="Gene3D" id="1.25.40.10">
    <property type="entry name" value="Tetratricopeptide repeat domain"/>
    <property type="match status" value="3"/>
</dbReference>
<dbReference type="RefSeq" id="WP_021687035.1">
    <property type="nucleotide sequence ID" value="NZ_KI260564.1"/>
</dbReference>
<dbReference type="Pfam" id="PF04471">
    <property type="entry name" value="Mrr_cat"/>
    <property type="match status" value="1"/>
</dbReference>
<feature type="repeat" description="TPR" evidence="3">
    <location>
        <begin position="171"/>
        <end position="204"/>
    </location>
</feature>
<dbReference type="InterPro" id="IPR007560">
    <property type="entry name" value="Restrct_endonuc_IV_Mrr"/>
</dbReference>
<dbReference type="Pfam" id="PF14559">
    <property type="entry name" value="TPR_19"/>
    <property type="match status" value="1"/>
</dbReference>
<dbReference type="Pfam" id="PF13432">
    <property type="entry name" value="TPR_16"/>
    <property type="match status" value="2"/>
</dbReference>
<keyword evidence="2 3" id="KW-0802">TPR repeat</keyword>
<evidence type="ECO:0000259" key="5">
    <source>
        <dbReference type="Pfam" id="PF04471"/>
    </source>
</evidence>
<dbReference type="PROSITE" id="PS50005">
    <property type="entry name" value="TPR"/>
    <property type="match status" value="3"/>
</dbReference>
<reference evidence="6 7" key="1">
    <citation type="submission" date="2013-08" db="EMBL/GenBank/DDBJ databases">
        <authorList>
            <person name="Weinstock G."/>
            <person name="Sodergren E."/>
            <person name="Wylie T."/>
            <person name="Fulton L."/>
            <person name="Fulton R."/>
            <person name="Fronick C."/>
            <person name="O'Laughlin M."/>
            <person name="Godfrey J."/>
            <person name="Miner T."/>
            <person name="Herter B."/>
            <person name="Appelbaum E."/>
            <person name="Cordes M."/>
            <person name="Lek S."/>
            <person name="Wollam A."/>
            <person name="Pepin K.H."/>
            <person name="Palsikar V.B."/>
            <person name="Mitreva M."/>
            <person name="Wilson R.K."/>
        </authorList>
    </citation>
    <scope>NUCLEOTIDE SEQUENCE [LARGE SCALE GENOMIC DNA]</scope>
    <source>
        <strain evidence="6 7">ATCC 700332</strain>
    </source>
</reference>
<feature type="repeat" description="TPR" evidence="3">
    <location>
        <begin position="239"/>
        <end position="272"/>
    </location>
</feature>
<gene>
    <name evidence="6" type="ORF">HMPREF9193_00817</name>
</gene>
<organism evidence="6 7">
    <name type="scientific">Treponema lecithinolyticum ATCC 700332</name>
    <dbReference type="NCBI Taxonomy" id="1321815"/>
    <lineage>
        <taxon>Bacteria</taxon>
        <taxon>Pseudomonadati</taxon>
        <taxon>Spirochaetota</taxon>
        <taxon>Spirochaetia</taxon>
        <taxon>Spirochaetales</taxon>
        <taxon>Treponemataceae</taxon>
        <taxon>Treponema</taxon>
    </lineage>
</organism>
<evidence type="ECO:0000256" key="1">
    <source>
        <dbReference type="ARBA" id="ARBA00022737"/>
    </source>
</evidence>
<dbReference type="EMBL" id="AWVH01000024">
    <property type="protein sequence ID" value="ERJ93528.1"/>
    <property type="molecule type" value="Genomic_DNA"/>
</dbReference>
<keyword evidence="4" id="KW-1133">Transmembrane helix</keyword>
<protein>
    <submittedName>
        <fullName evidence="6">Tetratricopeptide repeat protein</fullName>
    </submittedName>
</protein>
<keyword evidence="4" id="KW-0812">Transmembrane</keyword>
<dbReference type="SMART" id="SM00028">
    <property type="entry name" value="TPR"/>
    <property type="match status" value="6"/>
</dbReference>
<dbReference type="PANTHER" id="PTHR44943">
    <property type="entry name" value="CELLULOSE SYNTHASE OPERON PROTEIN C"/>
    <property type="match status" value="1"/>
</dbReference>